<dbReference type="PANTHER" id="PTHR42811">
    <property type="entry name" value="SERINE ACETYLTRANSFERASE"/>
    <property type="match status" value="1"/>
</dbReference>
<dbReference type="GO" id="GO:0009001">
    <property type="term" value="F:serine O-acetyltransferase activity"/>
    <property type="evidence" value="ECO:0007669"/>
    <property type="project" value="UniProtKB-EC"/>
</dbReference>
<evidence type="ECO:0000313" key="9">
    <source>
        <dbReference type="Proteomes" id="UP000705823"/>
    </source>
</evidence>
<evidence type="ECO:0000313" key="8">
    <source>
        <dbReference type="EMBL" id="TQQ79923.1"/>
    </source>
</evidence>
<keyword evidence="6" id="KW-0012">Acyltransferase</keyword>
<name>A0A8J8TB02_9EURY</name>
<evidence type="ECO:0000256" key="2">
    <source>
        <dbReference type="ARBA" id="ARBA00007274"/>
    </source>
</evidence>
<dbReference type="CDD" id="cd03354">
    <property type="entry name" value="LbH_SAT"/>
    <property type="match status" value="1"/>
</dbReference>
<dbReference type="InterPro" id="IPR011004">
    <property type="entry name" value="Trimer_LpxA-like_sf"/>
</dbReference>
<proteinExistence type="inferred from homology"/>
<dbReference type="Pfam" id="PF06426">
    <property type="entry name" value="SATase_N"/>
    <property type="match status" value="1"/>
</dbReference>
<dbReference type="Gene3D" id="2.160.10.10">
    <property type="entry name" value="Hexapeptide repeat proteins"/>
    <property type="match status" value="1"/>
</dbReference>
<dbReference type="EMBL" id="RKLU01000004">
    <property type="protein sequence ID" value="TQQ79923.1"/>
    <property type="molecule type" value="Genomic_DNA"/>
</dbReference>
<protein>
    <recommendedName>
        <fullName evidence="3">serine O-acetyltransferase</fullName>
        <ecNumber evidence="3">2.3.1.30</ecNumber>
    </recommendedName>
</protein>
<dbReference type="SUPFAM" id="SSF51161">
    <property type="entry name" value="Trimeric LpxA-like enzymes"/>
    <property type="match status" value="1"/>
</dbReference>
<evidence type="ECO:0000256" key="3">
    <source>
        <dbReference type="ARBA" id="ARBA00013266"/>
    </source>
</evidence>
<keyword evidence="5" id="KW-0808">Transferase</keyword>
<comment type="pathway">
    <text evidence="1">Amino-acid biosynthesis; L-cysteine biosynthesis; L-cysteine from L-serine: step 1/2.</text>
</comment>
<dbReference type="Gene3D" id="1.10.3130.10">
    <property type="entry name" value="serine acetyltransferase, domain 1"/>
    <property type="match status" value="1"/>
</dbReference>
<dbReference type="Pfam" id="PF00132">
    <property type="entry name" value="Hexapep"/>
    <property type="match status" value="1"/>
</dbReference>
<dbReference type="UniPathway" id="UPA00136">
    <property type="reaction ID" value="UER00199"/>
</dbReference>
<comment type="similarity">
    <text evidence="2">Belongs to the transferase hexapeptide repeat family.</text>
</comment>
<organism evidence="8 9">
    <name type="scientific">Halonotius terrestris</name>
    <dbReference type="NCBI Taxonomy" id="2487750"/>
    <lineage>
        <taxon>Archaea</taxon>
        <taxon>Methanobacteriati</taxon>
        <taxon>Methanobacteriota</taxon>
        <taxon>Stenosarchaea group</taxon>
        <taxon>Halobacteria</taxon>
        <taxon>Halobacteriales</taxon>
        <taxon>Haloferacaceae</taxon>
        <taxon>Halonotius</taxon>
    </lineage>
</organism>
<dbReference type="AlphaFoldDB" id="A0A8J8TB02"/>
<dbReference type="Proteomes" id="UP000705823">
    <property type="component" value="Unassembled WGS sequence"/>
</dbReference>
<dbReference type="InterPro" id="IPR053376">
    <property type="entry name" value="Serine_acetyltransferase"/>
</dbReference>
<reference evidence="8" key="1">
    <citation type="submission" date="2019-02" db="EMBL/GenBank/DDBJ databases">
        <title>Halonotius sp. a new haloarchaeum isolated from saline soil.</title>
        <authorList>
            <person name="Duran-Viseras A."/>
            <person name="Sanchez-Porro C."/>
            <person name="Ventosa A."/>
        </authorList>
    </citation>
    <scope>NUCLEOTIDE SEQUENCE</scope>
    <source>
        <strain evidence="8">F15B</strain>
    </source>
</reference>
<sequence>MEFTYTGSAHRELVAAYEADDERFHTKERADFPDREAIIEEIDVLRELLFPGCWNASHLVGDEDATRDAVNRLGRLFCQGIQPYGPACLSGTVTTVIDQLPEIRERLKQDVEAAYKGDPAAQSYVEIIRAYPGFVATMVHRVAHAIYEEGEGVYARELSEAAKSVSGIDIHPGAEIGDYFFIDHGSGVVIGETAEIGDWARIYQEVTLGALHFEEDEDDERTLKKGYKRHPTIGDNVVLGAGCKILGPITIGDHVSIEANSWVTDDVPSHTTVFIKHPEQERKTHEPEQR</sequence>
<dbReference type="EC" id="2.3.1.30" evidence="3"/>
<dbReference type="InterPro" id="IPR045304">
    <property type="entry name" value="LbH_SAT"/>
</dbReference>
<gene>
    <name evidence="8" type="ORF">EGH24_10600</name>
</gene>
<evidence type="ECO:0000259" key="7">
    <source>
        <dbReference type="Pfam" id="PF06426"/>
    </source>
</evidence>
<evidence type="ECO:0000256" key="6">
    <source>
        <dbReference type="ARBA" id="ARBA00023315"/>
    </source>
</evidence>
<evidence type="ECO:0000256" key="1">
    <source>
        <dbReference type="ARBA" id="ARBA00004876"/>
    </source>
</evidence>
<dbReference type="OrthoDB" id="10940at2157"/>
<dbReference type="NCBIfam" id="NF041874">
    <property type="entry name" value="EPS_EpsC"/>
    <property type="match status" value="1"/>
</dbReference>
<dbReference type="InterPro" id="IPR042122">
    <property type="entry name" value="Ser_AcTrfase_N_sf"/>
</dbReference>
<dbReference type="InterPro" id="IPR001451">
    <property type="entry name" value="Hexapep"/>
</dbReference>
<accession>A0A8J8TB02</accession>
<dbReference type="GO" id="GO:0006535">
    <property type="term" value="P:cysteine biosynthetic process from serine"/>
    <property type="evidence" value="ECO:0007669"/>
    <property type="project" value="InterPro"/>
</dbReference>
<comment type="caution">
    <text evidence="8">The sequence shown here is derived from an EMBL/GenBank/DDBJ whole genome shotgun (WGS) entry which is preliminary data.</text>
</comment>
<evidence type="ECO:0000256" key="4">
    <source>
        <dbReference type="ARBA" id="ARBA00022605"/>
    </source>
</evidence>
<evidence type="ECO:0000256" key="5">
    <source>
        <dbReference type="ARBA" id="ARBA00022679"/>
    </source>
</evidence>
<dbReference type="InterPro" id="IPR010493">
    <property type="entry name" value="Ser_AcTrfase_N"/>
</dbReference>
<feature type="domain" description="Serine acetyltransferase N-terminal" evidence="7">
    <location>
        <begin position="89"/>
        <end position="136"/>
    </location>
</feature>
<dbReference type="GO" id="GO:0005737">
    <property type="term" value="C:cytoplasm"/>
    <property type="evidence" value="ECO:0007669"/>
    <property type="project" value="InterPro"/>
</dbReference>
<dbReference type="RefSeq" id="WP_142980115.1">
    <property type="nucleotide sequence ID" value="NZ_RKLU01000004.1"/>
</dbReference>
<keyword evidence="9" id="KW-1185">Reference proteome</keyword>
<keyword evidence="4" id="KW-0028">Amino-acid biosynthesis</keyword>